<proteinExistence type="predicted"/>
<reference evidence="1 2" key="1">
    <citation type="submission" date="2024-10" db="EMBL/GenBank/DDBJ databases">
        <title>The Natural Products Discovery Center: Release of the First 8490 Sequenced Strains for Exploring Actinobacteria Biosynthetic Diversity.</title>
        <authorList>
            <person name="Kalkreuter E."/>
            <person name="Kautsar S.A."/>
            <person name="Yang D."/>
            <person name="Bader C.D."/>
            <person name="Teijaro C.N."/>
            <person name="Fluegel L."/>
            <person name="Davis C.M."/>
            <person name="Simpson J.R."/>
            <person name="Lauterbach L."/>
            <person name="Steele A.D."/>
            <person name="Gui C."/>
            <person name="Meng S."/>
            <person name="Li G."/>
            <person name="Viehrig K."/>
            <person name="Ye F."/>
            <person name="Su P."/>
            <person name="Kiefer A.F."/>
            <person name="Nichols A."/>
            <person name="Cepeda A.J."/>
            <person name="Yan W."/>
            <person name="Fan B."/>
            <person name="Jiang Y."/>
            <person name="Adhikari A."/>
            <person name="Zheng C.-J."/>
            <person name="Schuster L."/>
            <person name="Cowan T.M."/>
            <person name="Smanski M.J."/>
            <person name="Chevrette M.G."/>
            <person name="De Carvalho L.P.S."/>
            <person name="Shen B."/>
        </authorList>
    </citation>
    <scope>NUCLEOTIDE SEQUENCE [LARGE SCALE GENOMIC DNA]</scope>
    <source>
        <strain evidence="1 2">NPDC004119</strain>
    </source>
</reference>
<keyword evidence="2" id="KW-1185">Reference proteome</keyword>
<evidence type="ECO:0000313" key="2">
    <source>
        <dbReference type="Proteomes" id="UP001601442"/>
    </source>
</evidence>
<dbReference type="Proteomes" id="UP001601442">
    <property type="component" value="Unassembled WGS sequence"/>
</dbReference>
<organism evidence="1 2">
    <name type="scientific">Nocardia aobensis</name>
    <dbReference type="NCBI Taxonomy" id="257277"/>
    <lineage>
        <taxon>Bacteria</taxon>
        <taxon>Bacillati</taxon>
        <taxon>Actinomycetota</taxon>
        <taxon>Actinomycetes</taxon>
        <taxon>Mycobacteriales</taxon>
        <taxon>Nocardiaceae</taxon>
        <taxon>Nocardia</taxon>
    </lineage>
</organism>
<sequence length="55" mass="5245">MLSTFAGYFGTIGSDVLAIGQSVITLISDLIGAGGAGTPGGGLGGSYPPGQYPLA</sequence>
<evidence type="ECO:0000313" key="1">
    <source>
        <dbReference type="EMBL" id="MFF0497912.1"/>
    </source>
</evidence>
<dbReference type="RefSeq" id="WP_157163392.1">
    <property type="nucleotide sequence ID" value="NZ_JBIAMT010000003.1"/>
</dbReference>
<protein>
    <submittedName>
        <fullName evidence="1">Uncharacterized protein</fullName>
    </submittedName>
</protein>
<gene>
    <name evidence="1" type="ORF">ACFYU5_16000</name>
</gene>
<name>A0ABW6P3C9_9NOCA</name>
<dbReference type="EMBL" id="JBIAMT010000003">
    <property type="protein sequence ID" value="MFF0497912.1"/>
    <property type="molecule type" value="Genomic_DNA"/>
</dbReference>
<accession>A0ABW6P3C9</accession>
<comment type="caution">
    <text evidence="1">The sequence shown here is derived from an EMBL/GenBank/DDBJ whole genome shotgun (WGS) entry which is preliminary data.</text>
</comment>